<keyword evidence="5" id="KW-0274">FAD</keyword>
<feature type="domain" description="FAD-binding" evidence="8">
    <location>
        <begin position="115"/>
        <end position="318"/>
    </location>
</feature>
<sequence>MATCDVLVRGAGAVGLAGALSLARQGLRVALLDAAATAAPASGDIRSYALNAASVALLQGLRVWDALPPDARTAVQDMRIEGDAPGAALDFSAWSQGADALAWIVDAAELEHALHMAARFAPHLQRVTAELPAELVVLAEGKDSATRARLGATMRLHPYGQRAVCARLDASLPHAGLARQWFRSPDILALLPIDRPRHGQGYGLVWSVPDARADELMALDDAGFEAALAEATGGVAGELKLHGARAQFPLAFGRAEPICGPGWVLVGDAAHVVHPLAGQGLNLGLADVAALSAAVAAREPWRRLGDEKLLRRYARERELPTLAMGQLTDALMHLFASEEPLLRELRNRGLDLVNRFSPLKRFLTERALDRPPAVVPKDPR</sequence>
<evidence type="ECO:0000256" key="4">
    <source>
        <dbReference type="ARBA" id="ARBA00022630"/>
    </source>
</evidence>
<evidence type="ECO:0000259" key="8">
    <source>
        <dbReference type="Pfam" id="PF01494"/>
    </source>
</evidence>
<keyword evidence="7" id="KW-0503">Monooxygenase</keyword>
<keyword evidence="6" id="KW-0560">Oxidoreductase</keyword>
<reference evidence="9" key="1">
    <citation type="submission" date="2017-08" db="EMBL/GenBank/DDBJ databases">
        <authorList>
            <person name="Imhoff J.F."/>
            <person name="Rahn T."/>
            <person name="Kuenzel S."/>
            <person name="Neulinger S.C."/>
        </authorList>
    </citation>
    <scope>NUCLEOTIDE SEQUENCE</scope>
    <source>
        <strain evidence="9">IM 151</strain>
    </source>
</reference>
<reference evidence="9" key="2">
    <citation type="journal article" date="2020" name="Microorganisms">
        <title>Osmotic Adaptation and Compatible Solute Biosynthesis of Phototrophic Bacteria as Revealed from Genome Analyses.</title>
        <authorList>
            <person name="Imhoff J.F."/>
            <person name="Rahn T."/>
            <person name="Kunzel S."/>
            <person name="Keller A."/>
            <person name="Neulinger S.C."/>
        </authorList>
    </citation>
    <scope>NUCLEOTIDE SEQUENCE</scope>
    <source>
        <strain evidence="9">IM 151</strain>
    </source>
</reference>
<dbReference type="EMBL" id="NRRU01000014">
    <property type="protein sequence ID" value="MBK1712234.1"/>
    <property type="molecule type" value="Genomic_DNA"/>
</dbReference>
<protein>
    <submittedName>
        <fullName evidence="9">2-octaprenyl-3-methyl-6-methoxy-1,4-benzoquinol hydroxylase</fullName>
    </submittedName>
</protein>
<organism evidence="9 10">
    <name type="scientific">Rubrivivax gelatinosus</name>
    <name type="common">Rhodocyclus gelatinosus</name>
    <name type="synonym">Rhodopseudomonas gelatinosa</name>
    <dbReference type="NCBI Taxonomy" id="28068"/>
    <lineage>
        <taxon>Bacteria</taxon>
        <taxon>Pseudomonadati</taxon>
        <taxon>Pseudomonadota</taxon>
        <taxon>Betaproteobacteria</taxon>
        <taxon>Burkholderiales</taxon>
        <taxon>Sphaerotilaceae</taxon>
        <taxon>Rubrivivax</taxon>
    </lineage>
</organism>
<comment type="cofactor">
    <cofactor evidence="1">
        <name>FAD</name>
        <dbReference type="ChEBI" id="CHEBI:57692"/>
    </cofactor>
</comment>
<dbReference type="InterPro" id="IPR051205">
    <property type="entry name" value="UbiH/COQ6_monooxygenase"/>
</dbReference>
<dbReference type="PROSITE" id="PS01304">
    <property type="entry name" value="UBIH"/>
    <property type="match status" value="1"/>
</dbReference>
<evidence type="ECO:0000256" key="1">
    <source>
        <dbReference type="ARBA" id="ARBA00001974"/>
    </source>
</evidence>
<evidence type="ECO:0000256" key="5">
    <source>
        <dbReference type="ARBA" id="ARBA00022827"/>
    </source>
</evidence>
<dbReference type="InterPro" id="IPR036188">
    <property type="entry name" value="FAD/NAD-bd_sf"/>
</dbReference>
<dbReference type="InterPro" id="IPR002938">
    <property type="entry name" value="FAD-bd"/>
</dbReference>
<comment type="caution">
    <text evidence="9">The sequence shown here is derived from an EMBL/GenBank/DDBJ whole genome shotgun (WGS) entry which is preliminary data.</text>
</comment>
<dbReference type="Pfam" id="PF01494">
    <property type="entry name" value="FAD_binding_3"/>
    <property type="match status" value="2"/>
</dbReference>
<feature type="domain" description="FAD-binding" evidence="8">
    <location>
        <begin position="4"/>
        <end position="77"/>
    </location>
</feature>
<dbReference type="PRINTS" id="PR00420">
    <property type="entry name" value="RNGMNOXGNASE"/>
</dbReference>
<evidence type="ECO:0000256" key="2">
    <source>
        <dbReference type="ARBA" id="ARBA00004749"/>
    </source>
</evidence>
<dbReference type="PANTHER" id="PTHR43876">
    <property type="entry name" value="UBIQUINONE BIOSYNTHESIS MONOOXYGENASE COQ6, MITOCHONDRIAL"/>
    <property type="match status" value="1"/>
</dbReference>
<comment type="pathway">
    <text evidence="2">Cofactor biosynthesis; ubiquinone biosynthesis.</text>
</comment>
<dbReference type="Gene3D" id="3.30.9.10">
    <property type="entry name" value="D-Amino Acid Oxidase, subunit A, domain 2"/>
    <property type="match status" value="1"/>
</dbReference>
<evidence type="ECO:0000256" key="6">
    <source>
        <dbReference type="ARBA" id="ARBA00023002"/>
    </source>
</evidence>
<dbReference type="InterPro" id="IPR018168">
    <property type="entry name" value="Ubi_Hdrlase_CS"/>
</dbReference>
<dbReference type="NCBIfam" id="TIGR01988">
    <property type="entry name" value="Ubi-OHases"/>
    <property type="match status" value="1"/>
</dbReference>
<dbReference type="PANTHER" id="PTHR43876:SF7">
    <property type="entry name" value="UBIQUINONE BIOSYNTHESIS MONOOXYGENASE COQ6, MITOCHONDRIAL"/>
    <property type="match status" value="1"/>
</dbReference>
<comment type="similarity">
    <text evidence="3">Belongs to the UbiH/COQ6 family.</text>
</comment>
<gene>
    <name evidence="9" type="ORF">CKO43_05515</name>
</gene>
<dbReference type="Proteomes" id="UP001041814">
    <property type="component" value="Unassembled WGS sequence"/>
</dbReference>
<keyword evidence="10" id="KW-1185">Reference proteome</keyword>
<evidence type="ECO:0000313" key="10">
    <source>
        <dbReference type="Proteomes" id="UP001041814"/>
    </source>
</evidence>
<name>A0ABS1DS68_RUBGE</name>
<evidence type="ECO:0000313" key="9">
    <source>
        <dbReference type="EMBL" id="MBK1712234.1"/>
    </source>
</evidence>
<evidence type="ECO:0000256" key="7">
    <source>
        <dbReference type="ARBA" id="ARBA00023033"/>
    </source>
</evidence>
<keyword evidence="4" id="KW-0285">Flavoprotein</keyword>
<dbReference type="Gene3D" id="3.50.50.60">
    <property type="entry name" value="FAD/NAD(P)-binding domain"/>
    <property type="match status" value="2"/>
</dbReference>
<accession>A0ABS1DS68</accession>
<dbReference type="RefSeq" id="WP_200378092.1">
    <property type="nucleotide sequence ID" value="NZ_NRRU01000014.1"/>
</dbReference>
<dbReference type="SUPFAM" id="SSF51905">
    <property type="entry name" value="FAD/NAD(P)-binding domain"/>
    <property type="match status" value="1"/>
</dbReference>
<dbReference type="InterPro" id="IPR010971">
    <property type="entry name" value="UbiH/COQ6"/>
</dbReference>
<evidence type="ECO:0000256" key="3">
    <source>
        <dbReference type="ARBA" id="ARBA00005349"/>
    </source>
</evidence>
<proteinExistence type="inferred from homology"/>